<protein>
    <submittedName>
        <fullName evidence="1">Uncharacterized protein</fullName>
    </submittedName>
</protein>
<organism evidence="1">
    <name type="scientific">Sesamum radiatum</name>
    <name type="common">Black benniseed</name>
    <dbReference type="NCBI Taxonomy" id="300843"/>
    <lineage>
        <taxon>Eukaryota</taxon>
        <taxon>Viridiplantae</taxon>
        <taxon>Streptophyta</taxon>
        <taxon>Embryophyta</taxon>
        <taxon>Tracheophyta</taxon>
        <taxon>Spermatophyta</taxon>
        <taxon>Magnoliopsida</taxon>
        <taxon>eudicotyledons</taxon>
        <taxon>Gunneridae</taxon>
        <taxon>Pentapetalae</taxon>
        <taxon>asterids</taxon>
        <taxon>lamiids</taxon>
        <taxon>Lamiales</taxon>
        <taxon>Pedaliaceae</taxon>
        <taxon>Sesamum</taxon>
    </lineage>
</organism>
<proteinExistence type="predicted"/>
<gene>
    <name evidence="1" type="ORF">Sradi_4908900</name>
</gene>
<reference evidence="1" key="2">
    <citation type="journal article" date="2024" name="Plant">
        <title>Genomic evolution and insights into agronomic trait innovations of Sesamum species.</title>
        <authorList>
            <person name="Miao H."/>
            <person name="Wang L."/>
            <person name="Qu L."/>
            <person name="Liu H."/>
            <person name="Sun Y."/>
            <person name="Le M."/>
            <person name="Wang Q."/>
            <person name="Wei S."/>
            <person name="Zheng Y."/>
            <person name="Lin W."/>
            <person name="Duan Y."/>
            <person name="Cao H."/>
            <person name="Xiong S."/>
            <person name="Wang X."/>
            <person name="Wei L."/>
            <person name="Li C."/>
            <person name="Ma Q."/>
            <person name="Ju M."/>
            <person name="Zhao R."/>
            <person name="Li G."/>
            <person name="Mu C."/>
            <person name="Tian Q."/>
            <person name="Mei H."/>
            <person name="Zhang T."/>
            <person name="Gao T."/>
            <person name="Zhang H."/>
        </authorList>
    </citation>
    <scope>NUCLEOTIDE SEQUENCE</scope>
    <source>
        <strain evidence="1">G02</strain>
    </source>
</reference>
<name>A0AAW2MCI2_SESRA</name>
<dbReference type="EMBL" id="JACGWJ010000022">
    <property type="protein sequence ID" value="KAL0329222.1"/>
    <property type="molecule type" value="Genomic_DNA"/>
</dbReference>
<sequence length="174" mass="19730">MEPVSYYWHEGDWNVPQILRTIPLPFAQTICQIPIAAGQGDKIVWTGLVWGISRRNRHGKLFDKLHLSGSYLQMSGTVPCGQQFQFSYGGFFKIEFKWTRGCDKRGSAFHLNVSAVRQRRQFPICLLRARQCRACGSTLLPFLGSAYMIRGASLIWCTSGDILPHSTRISTFGR</sequence>
<accession>A0AAW2MCI2</accession>
<reference evidence="1" key="1">
    <citation type="submission" date="2020-06" db="EMBL/GenBank/DDBJ databases">
        <authorList>
            <person name="Li T."/>
            <person name="Hu X."/>
            <person name="Zhang T."/>
            <person name="Song X."/>
            <person name="Zhang H."/>
            <person name="Dai N."/>
            <person name="Sheng W."/>
            <person name="Hou X."/>
            <person name="Wei L."/>
        </authorList>
    </citation>
    <scope>NUCLEOTIDE SEQUENCE</scope>
    <source>
        <strain evidence="1">G02</strain>
        <tissue evidence="1">Leaf</tissue>
    </source>
</reference>
<evidence type="ECO:0000313" key="1">
    <source>
        <dbReference type="EMBL" id="KAL0329222.1"/>
    </source>
</evidence>
<dbReference type="AlphaFoldDB" id="A0AAW2MCI2"/>
<comment type="caution">
    <text evidence="1">The sequence shown here is derived from an EMBL/GenBank/DDBJ whole genome shotgun (WGS) entry which is preliminary data.</text>
</comment>